<evidence type="ECO:0000313" key="3">
    <source>
        <dbReference type="Proteomes" id="UP000590442"/>
    </source>
</evidence>
<name>A0A846QUE3_9FLAO</name>
<feature type="transmembrane region" description="Helical" evidence="1">
    <location>
        <begin position="40"/>
        <end position="59"/>
    </location>
</feature>
<reference evidence="2 3" key="1">
    <citation type="submission" date="2020-03" db="EMBL/GenBank/DDBJ databases">
        <title>Genomic Encyclopedia of Type Strains, Phase IV (KMG-IV): sequencing the most valuable type-strain genomes for metagenomic binning, comparative biology and taxonomic classification.</title>
        <authorList>
            <person name="Goeker M."/>
        </authorList>
    </citation>
    <scope>NUCLEOTIDE SEQUENCE [LARGE SCALE GENOMIC DNA]</scope>
    <source>
        <strain evidence="2 3">DSM 29762</strain>
    </source>
</reference>
<organism evidence="2 3">
    <name type="scientific">Saonia flava</name>
    <dbReference type="NCBI Taxonomy" id="523696"/>
    <lineage>
        <taxon>Bacteria</taxon>
        <taxon>Pseudomonadati</taxon>
        <taxon>Bacteroidota</taxon>
        <taxon>Flavobacteriia</taxon>
        <taxon>Flavobacteriales</taxon>
        <taxon>Flavobacteriaceae</taxon>
        <taxon>Saonia</taxon>
    </lineage>
</organism>
<sequence>MNGIFNLPTQQPVCYVLIINKLGLHVFVVILLHLNSAHMLILIILTPLILKISPFAHLFEQLIYNKAIFDYIP</sequence>
<dbReference type="Proteomes" id="UP000590442">
    <property type="component" value="Unassembled WGS sequence"/>
</dbReference>
<evidence type="ECO:0000313" key="2">
    <source>
        <dbReference type="EMBL" id="NJB71658.1"/>
    </source>
</evidence>
<gene>
    <name evidence="2" type="ORF">GGR42_002120</name>
</gene>
<proteinExistence type="predicted"/>
<keyword evidence="1" id="KW-0472">Membrane</keyword>
<accession>A0A846QUE3</accession>
<feature type="transmembrane region" description="Helical" evidence="1">
    <location>
        <begin position="12"/>
        <end position="34"/>
    </location>
</feature>
<dbReference type="EMBL" id="JAATJJ010000001">
    <property type="protein sequence ID" value="NJB71658.1"/>
    <property type="molecule type" value="Genomic_DNA"/>
</dbReference>
<keyword evidence="3" id="KW-1185">Reference proteome</keyword>
<keyword evidence="1" id="KW-1133">Transmembrane helix</keyword>
<comment type="caution">
    <text evidence="2">The sequence shown here is derived from an EMBL/GenBank/DDBJ whole genome shotgun (WGS) entry which is preliminary data.</text>
</comment>
<dbReference type="AlphaFoldDB" id="A0A846QUE3"/>
<evidence type="ECO:0000256" key="1">
    <source>
        <dbReference type="SAM" id="Phobius"/>
    </source>
</evidence>
<keyword evidence="1" id="KW-0812">Transmembrane</keyword>
<protein>
    <submittedName>
        <fullName evidence="2">Uncharacterized protein</fullName>
    </submittedName>
</protein>